<dbReference type="RefSeq" id="WP_008802189.1">
    <property type="nucleotide sequence ID" value="NZ_GG657974.1"/>
</dbReference>
<reference evidence="2 3" key="1">
    <citation type="submission" date="2009-02" db="EMBL/GenBank/DDBJ databases">
        <title>The Genome Sequence of Fusobacterium sp. 3_1_5R.</title>
        <authorList>
            <consortium name="The Broad Institute Genome Sequencing Platform"/>
            <person name="Ward D."/>
            <person name="Young S.K."/>
            <person name="Kodira C.D."/>
            <person name="Zeng Q."/>
            <person name="Koehrsen M."/>
            <person name="Alvarado L."/>
            <person name="Berlin A."/>
            <person name="Borenstein D."/>
            <person name="Chen Z."/>
            <person name="Engels R."/>
            <person name="Freedman E."/>
            <person name="Gellesch M."/>
            <person name="Goldberg J."/>
            <person name="Griggs A."/>
            <person name="Gujja S."/>
            <person name="Heiman D."/>
            <person name="Hepburn T."/>
            <person name="Howarth C."/>
            <person name="Jen D."/>
            <person name="Larson L."/>
            <person name="Lewis B."/>
            <person name="Mehta T."/>
            <person name="Park D."/>
            <person name="Pearson M."/>
            <person name="Roberts A."/>
            <person name="Saif S."/>
            <person name="Shea T."/>
            <person name="Shenoy N."/>
            <person name="Sisk P."/>
            <person name="Stolte C."/>
            <person name="Sykes S."/>
            <person name="Walk T."/>
            <person name="White J."/>
            <person name="Yandava C."/>
            <person name="Allen-Vercoe E."/>
            <person name="Strauss J."/>
            <person name="Ambrose C."/>
            <person name="Lander E."/>
            <person name="Nusbaum C."/>
            <person name="Galagan J."/>
            <person name="Birren B."/>
        </authorList>
    </citation>
    <scope>NUCLEOTIDE SEQUENCE [LARGE SCALE GENOMIC DNA]</scope>
    <source>
        <strain evidence="2 3">3_1_5R</strain>
    </source>
</reference>
<evidence type="ECO:0000313" key="2">
    <source>
        <dbReference type="EMBL" id="EFS22129.1"/>
    </source>
</evidence>
<dbReference type="AlphaFoldDB" id="E5BI06"/>
<sequence>MNVTLASVFGSAVGKKVIDKVLDVIGNKIPMTKDEKENLAVELGKIEVDGIKAQTQNILARNKFIQGLVNAMPLIGWILPLSFAALIGCYLFQFGSDVWFSARGMEAPIYSINKEYSELMKKFIEFLFYGKIAGKLSPFHNSEGTTGGKFLDKLYN</sequence>
<keyword evidence="3" id="KW-1185">Reference proteome</keyword>
<feature type="transmembrane region" description="Helical" evidence="1">
    <location>
        <begin position="74"/>
        <end position="95"/>
    </location>
</feature>
<accession>E5BI06</accession>
<protein>
    <submittedName>
        <fullName evidence="2">Uncharacterized protein</fullName>
    </submittedName>
</protein>
<evidence type="ECO:0000313" key="3">
    <source>
        <dbReference type="Proteomes" id="UP000002975"/>
    </source>
</evidence>
<name>E5BI06_9FUSO</name>
<organism evidence="2 3">
    <name type="scientific">Fusobacterium gonidiaformans 3-1-5R</name>
    <dbReference type="NCBI Taxonomy" id="469605"/>
    <lineage>
        <taxon>Bacteria</taxon>
        <taxon>Fusobacteriati</taxon>
        <taxon>Fusobacteriota</taxon>
        <taxon>Fusobacteriia</taxon>
        <taxon>Fusobacteriales</taxon>
        <taxon>Fusobacteriaceae</taxon>
        <taxon>Fusobacterium</taxon>
    </lineage>
</organism>
<dbReference type="EMBL" id="GG657974">
    <property type="protein sequence ID" value="EFS22129.1"/>
    <property type="molecule type" value="Genomic_DNA"/>
</dbReference>
<dbReference type="Proteomes" id="UP000002975">
    <property type="component" value="Unassembled WGS sequence"/>
</dbReference>
<dbReference type="HOGENOM" id="CLU_1924510_0_0_0"/>
<dbReference type="OrthoDB" id="94621at2"/>
<proteinExistence type="predicted"/>
<dbReference type="BioCyc" id="FSP469605-HMP:GTSP-1669-MONOMER"/>
<evidence type="ECO:0000256" key="1">
    <source>
        <dbReference type="SAM" id="Phobius"/>
    </source>
</evidence>
<gene>
    <name evidence="2" type="ORF">FSBG_01626</name>
</gene>
<keyword evidence="1" id="KW-1133">Transmembrane helix</keyword>
<keyword evidence="1" id="KW-0812">Transmembrane</keyword>
<keyword evidence="1" id="KW-0472">Membrane</keyword>